<evidence type="ECO:0000313" key="3">
    <source>
        <dbReference type="Proteomes" id="UP000019116"/>
    </source>
</evidence>
<sequence length="96" mass="10771">MTVDQLEELKALWCAFFPGTDLWGITSEEWKEIGWQGTDPSTGFRGGGFVSLENLLFFAMIYLAGRTQQLLLPSILQSAFRIFAVNYPSVPSLHRG</sequence>
<reference evidence="2" key="1">
    <citation type="submission" date="2018-08" db="EMBL/GenBank/DDBJ databases">
        <authorList>
            <person name="Rossello M."/>
        </authorList>
    </citation>
    <scope>NUCLEOTIDE SEQUENCE [LARGE SCALE GENOMIC DNA]</scope>
    <source>
        <strain evidence="2">cv. Chinese Spring</strain>
    </source>
</reference>
<keyword evidence="3" id="KW-1185">Reference proteome</keyword>
<dbReference type="PaxDb" id="4565-Traes_2DL_DE2B3800F.2"/>
<dbReference type="Proteomes" id="UP000019116">
    <property type="component" value="Chromosome 2D"/>
</dbReference>
<dbReference type="InterPro" id="IPR050868">
    <property type="entry name" value="ELMO_domain-containing"/>
</dbReference>
<proteinExistence type="predicted"/>
<protein>
    <recommendedName>
        <fullName evidence="1">ELMO domain-containing protein</fullName>
    </recommendedName>
</protein>
<dbReference type="Gramene" id="TraesJUL2D03G01298620.1">
    <property type="protein sequence ID" value="TraesJUL2D03G01298620.1"/>
    <property type="gene ID" value="TraesJUL2D03G01298620"/>
</dbReference>
<dbReference type="Gramene" id="TraesLDM2D03G01288220.1">
    <property type="protein sequence ID" value="TraesLDM2D03G01288220.1"/>
    <property type="gene ID" value="TraesLDM2D03G01288220"/>
</dbReference>
<dbReference type="Gramene" id="TraesCAD_scaffold_059675_01G000300.1">
    <property type="protein sequence ID" value="TraesCAD_scaffold_059675_01G000300.1"/>
    <property type="gene ID" value="TraesCAD_scaffold_059675_01G000300"/>
</dbReference>
<evidence type="ECO:0000259" key="1">
    <source>
        <dbReference type="PROSITE" id="PS51335"/>
    </source>
</evidence>
<dbReference type="Gramene" id="TraesCLE_scaffold_019564_01G000500.1">
    <property type="protein sequence ID" value="TraesCLE_scaffold_019564_01G000500.1"/>
    <property type="gene ID" value="TraesCLE_scaffold_019564_01G000500"/>
</dbReference>
<dbReference type="Gramene" id="TraesCS2D03G1201200.1">
    <property type="protein sequence ID" value="TraesCS2D03G1201200.1.CDS"/>
    <property type="gene ID" value="TraesCS2D03G1201200"/>
</dbReference>
<dbReference type="Gramene" id="TraesNOR2D03G01303930.1">
    <property type="protein sequence ID" value="TraesNOR2D03G01303930.1"/>
    <property type="gene ID" value="TraesNOR2D03G01303930"/>
</dbReference>
<dbReference type="PROSITE" id="PS51335">
    <property type="entry name" value="ELMO"/>
    <property type="match status" value="1"/>
</dbReference>
<name>A0A3B6DN97_WHEAT</name>
<accession>A0A3B6DN97</accession>
<feature type="domain" description="ELMO" evidence="1">
    <location>
        <begin position="4"/>
        <end position="96"/>
    </location>
</feature>
<dbReference type="Gramene" id="TraesWEE_scaffold_021512_01G000200.1">
    <property type="protein sequence ID" value="TraesWEE_scaffold_021512_01G000200.1"/>
    <property type="gene ID" value="TraesWEE_scaffold_021512_01G000200"/>
</dbReference>
<dbReference type="InterPro" id="IPR006816">
    <property type="entry name" value="ELMO_dom"/>
</dbReference>
<organism evidence="2">
    <name type="scientific">Triticum aestivum</name>
    <name type="common">Wheat</name>
    <dbReference type="NCBI Taxonomy" id="4565"/>
    <lineage>
        <taxon>Eukaryota</taxon>
        <taxon>Viridiplantae</taxon>
        <taxon>Streptophyta</taxon>
        <taxon>Embryophyta</taxon>
        <taxon>Tracheophyta</taxon>
        <taxon>Spermatophyta</taxon>
        <taxon>Magnoliopsida</taxon>
        <taxon>Liliopsida</taxon>
        <taxon>Poales</taxon>
        <taxon>Poaceae</taxon>
        <taxon>BOP clade</taxon>
        <taxon>Pooideae</taxon>
        <taxon>Triticodae</taxon>
        <taxon>Triticeae</taxon>
        <taxon>Triticinae</taxon>
        <taxon>Triticum</taxon>
    </lineage>
</organism>
<dbReference type="Pfam" id="PF04727">
    <property type="entry name" value="ELMO_CED12"/>
    <property type="match status" value="1"/>
</dbReference>
<dbReference type="Gramene" id="TraesJAG2D03G01296060.1">
    <property type="protein sequence ID" value="TraesJAG2D03G01296060.1"/>
    <property type="gene ID" value="TraesJAG2D03G01296060"/>
</dbReference>
<evidence type="ECO:0000313" key="2">
    <source>
        <dbReference type="EnsemblPlants" id="TraesCS2D02G540900.1"/>
    </source>
</evidence>
<dbReference type="Gramene" id="TraesARI2D03G01306960.1">
    <property type="protein sequence ID" value="TraesARI2D03G01306960.1"/>
    <property type="gene ID" value="TraesARI2D03G01306960"/>
</dbReference>
<dbReference type="PANTHER" id="PTHR12771">
    <property type="entry name" value="ENGULFMENT AND CELL MOTILITY"/>
    <property type="match status" value="1"/>
</dbReference>
<dbReference type="OrthoDB" id="1714254at2759"/>
<dbReference type="Gramene" id="TraesCS2D02G540900.1">
    <property type="protein sequence ID" value="TraesCS2D02G540900.1"/>
    <property type="gene ID" value="TraesCS2D02G540900"/>
</dbReference>
<dbReference type="Gramene" id="TraesLAC2D03G01239120.1">
    <property type="protein sequence ID" value="TraesLAC2D03G01239120.1"/>
    <property type="gene ID" value="TraesLAC2D03G01239120"/>
</dbReference>
<reference evidence="2" key="2">
    <citation type="submission" date="2018-10" db="UniProtKB">
        <authorList>
            <consortium name="EnsemblPlants"/>
        </authorList>
    </citation>
    <scope>IDENTIFICATION</scope>
</reference>
<dbReference type="EnsemblPlants" id="TraesCS2D02G540900.1">
    <property type="protein sequence ID" value="TraesCS2D02G540900.1"/>
    <property type="gene ID" value="TraesCS2D02G540900"/>
</dbReference>
<dbReference type="Gramene" id="TraesSTA2D03G01276160.1">
    <property type="protein sequence ID" value="TraesSTA2D03G01276160.1"/>
    <property type="gene ID" value="TraesSTA2D03G01276160"/>
</dbReference>
<dbReference type="Gramene" id="TraesMAC2D03G01285630.1">
    <property type="protein sequence ID" value="TraesMAC2D03G01285630.1"/>
    <property type="gene ID" value="TraesMAC2D03G01285630"/>
</dbReference>
<dbReference type="PANTHER" id="PTHR12771:SF20">
    <property type="entry name" value="ELMO_CED-12 FAMILY PROTEIN"/>
    <property type="match status" value="1"/>
</dbReference>
<dbReference type="AlphaFoldDB" id="A0A3B6DN97"/>
<dbReference type="Gramene" id="TraesROB_scaffold_017992_01G000300.1">
    <property type="protein sequence ID" value="TraesROB_scaffold_017992_01G000300.1"/>
    <property type="gene ID" value="TraesROB_scaffold_017992_01G000300"/>
</dbReference>